<sequence length="81" mass="8798">MLYVPVPRDNPLFCWRATLGKNPGFESHNAGKQLCDGRPSPVELLEEKGPAVSPSFEAALQCLQASTVLDGQVQMSLAQKE</sequence>
<dbReference type="AlphaFoldDB" id="A0A1V4KLK7"/>
<evidence type="ECO:0000313" key="2">
    <source>
        <dbReference type="Proteomes" id="UP000190648"/>
    </source>
</evidence>
<dbReference type="Proteomes" id="UP000190648">
    <property type="component" value="Unassembled WGS sequence"/>
</dbReference>
<accession>A0A1V4KLK7</accession>
<comment type="caution">
    <text evidence="1">The sequence shown here is derived from an EMBL/GenBank/DDBJ whole genome shotgun (WGS) entry which is preliminary data.</text>
</comment>
<gene>
    <name evidence="1" type="ORF">AV530_011733</name>
</gene>
<reference evidence="1 2" key="1">
    <citation type="submission" date="2016-02" db="EMBL/GenBank/DDBJ databases">
        <title>Band-tailed pigeon sequencing and assembly.</title>
        <authorList>
            <person name="Soares A.E."/>
            <person name="Novak B.J."/>
            <person name="Rice E.S."/>
            <person name="O'Connell B."/>
            <person name="Chang D."/>
            <person name="Weber S."/>
            <person name="Shapiro B."/>
        </authorList>
    </citation>
    <scope>NUCLEOTIDE SEQUENCE [LARGE SCALE GENOMIC DNA]</scope>
    <source>
        <strain evidence="1">BTP2013</strain>
        <tissue evidence="1">Blood</tissue>
    </source>
</reference>
<protein>
    <submittedName>
        <fullName evidence="1">Uncharacterized protein</fullName>
    </submittedName>
</protein>
<proteinExistence type="predicted"/>
<name>A0A1V4KLK7_PATFA</name>
<dbReference type="EMBL" id="LSYS01002888">
    <property type="protein sequence ID" value="OPJ85289.1"/>
    <property type="molecule type" value="Genomic_DNA"/>
</dbReference>
<evidence type="ECO:0000313" key="1">
    <source>
        <dbReference type="EMBL" id="OPJ85289.1"/>
    </source>
</evidence>
<organism evidence="1 2">
    <name type="scientific">Patagioenas fasciata monilis</name>
    <dbReference type="NCBI Taxonomy" id="372326"/>
    <lineage>
        <taxon>Eukaryota</taxon>
        <taxon>Metazoa</taxon>
        <taxon>Chordata</taxon>
        <taxon>Craniata</taxon>
        <taxon>Vertebrata</taxon>
        <taxon>Euteleostomi</taxon>
        <taxon>Archelosauria</taxon>
        <taxon>Archosauria</taxon>
        <taxon>Dinosauria</taxon>
        <taxon>Saurischia</taxon>
        <taxon>Theropoda</taxon>
        <taxon>Coelurosauria</taxon>
        <taxon>Aves</taxon>
        <taxon>Neognathae</taxon>
        <taxon>Neoaves</taxon>
        <taxon>Columbimorphae</taxon>
        <taxon>Columbiformes</taxon>
        <taxon>Columbidae</taxon>
        <taxon>Patagioenas</taxon>
    </lineage>
</organism>
<keyword evidence="2" id="KW-1185">Reference proteome</keyword>